<dbReference type="Pfam" id="PF00557">
    <property type="entry name" value="Peptidase_M24"/>
    <property type="match status" value="1"/>
</dbReference>
<accession>A0A328BJ06</accession>
<comment type="caution">
    <text evidence="8">The sequence shown here is derived from an EMBL/GenBank/DDBJ whole genome shotgun (WGS) entry which is preliminary data.</text>
</comment>
<dbReference type="Pfam" id="PF16189">
    <property type="entry name" value="Creatinase_N_2"/>
    <property type="match status" value="1"/>
</dbReference>
<dbReference type="Pfam" id="PF01321">
    <property type="entry name" value="Creatinase_N"/>
    <property type="match status" value="1"/>
</dbReference>
<name>A0A328BJ06_9CAUL</name>
<dbReference type="Gene3D" id="3.90.230.10">
    <property type="entry name" value="Creatinase/methionine aminopeptidase superfamily"/>
    <property type="match status" value="1"/>
</dbReference>
<feature type="domain" description="Peptidase M24" evidence="5">
    <location>
        <begin position="321"/>
        <end position="534"/>
    </location>
</feature>
<evidence type="ECO:0000259" key="7">
    <source>
        <dbReference type="Pfam" id="PF16188"/>
    </source>
</evidence>
<dbReference type="CDD" id="cd01085">
    <property type="entry name" value="APP"/>
    <property type="match status" value="1"/>
</dbReference>
<evidence type="ECO:0000259" key="5">
    <source>
        <dbReference type="Pfam" id="PF00557"/>
    </source>
</evidence>
<gene>
    <name evidence="8" type="ORF">DJ019_09495</name>
</gene>
<evidence type="ECO:0000259" key="6">
    <source>
        <dbReference type="Pfam" id="PF01321"/>
    </source>
</evidence>
<keyword evidence="8" id="KW-0031">Aminopeptidase</keyword>
<dbReference type="RefSeq" id="WP_111275927.1">
    <property type="nucleotide sequence ID" value="NZ_QFYS01000003.1"/>
</dbReference>
<feature type="region of interest" description="Disordered" evidence="4">
    <location>
        <begin position="159"/>
        <end position="179"/>
    </location>
</feature>
<dbReference type="Proteomes" id="UP000249524">
    <property type="component" value="Unassembled WGS sequence"/>
</dbReference>
<dbReference type="InterPro" id="IPR050422">
    <property type="entry name" value="X-Pro_aminopeptidase_P"/>
</dbReference>
<dbReference type="PANTHER" id="PTHR43763">
    <property type="entry name" value="XAA-PRO AMINOPEPTIDASE 1"/>
    <property type="match status" value="1"/>
</dbReference>
<dbReference type="PANTHER" id="PTHR43763:SF6">
    <property type="entry name" value="XAA-PRO AMINOPEPTIDASE 1"/>
    <property type="match status" value="1"/>
</dbReference>
<dbReference type="InterPro" id="IPR000587">
    <property type="entry name" value="Creatinase_N"/>
</dbReference>
<organism evidence="8 9">
    <name type="scientific">Phenylobacterium kunshanense</name>
    <dbReference type="NCBI Taxonomy" id="1445034"/>
    <lineage>
        <taxon>Bacteria</taxon>
        <taxon>Pseudomonadati</taxon>
        <taxon>Pseudomonadota</taxon>
        <taxon>Alphaproteobacteria</taxon>
        <taxon>Caulobacterales</taxon>
        <taxon>Caulobacteraceae</taxon>
        <taxon>Phenylobacterium</taxon>
    </lineage>
</organism>
<dbReference type="InterPro" id="IPR000994">
    <property type="entry name" value="Pept_M24"/>
</dbReference>
<dbReference type="GO" id="GO:0005737">
    <property type="term" value="C:cytoplasm"/>
    <property type="evidence" value="ECO:0007669"/>
    <property type="project" value="UniProtKB-ARBA"/>
</dbReference>
<dbReference type="Pfam" id="PF16188">
    <property type="entry name" value="Peptidase_M24_C"/>
    <property type="match status" value="1"/>
</dbReference>
<dbReference type="InterPro" id="IPR029149">
    <property type="entry name" value="Creatin/AminoP/Spt16_N"/>
</dbReference>
<keyword evidence="2" id="KW-0479">Metal-binding</keyword>
<dbReference type="SUPFAM" id="SSF55920">
    <property type="entry name" value="Creatinase/aminopeptidase"/>
    <property type="match status" value="1"/>
</dbReference>
<dbReference type="Gene3D" id="3.40.350.10">
    <property type="entry name" value="Creatinase/prolidase N-terminal domain"/>
    <property type="match status" value="2"/>
</dbReference>
<feature type="domain" description="Creatinase N-terminal" evidence="6">
    <location>
        <begin position="21"/>
        <end position="147"/>
    </location>
</feature>
<keyword evidence="8" id="KW-0645">Protease</keyword>
<dbReference type="OrthoDB" id="9806388at2"/>
<dbReference type="SUPFAM" id="SSF53092">
    <property type="entry name" value="Creatinase/prolidase N-terminal domain"/>
    <property type="match status" value="1"/>
</dbReference>
<feature type="domain" description="Peptidase M24 C-terminal" evidence="7">
    <location>
        <begin position="545"/>
        <end position="604"/>
    </location>
</feature>
<dbReference type="InterPro" id="IPR032416">
    <property type="entry name" value="Peptidase_M24_C"/>
</dbReference>
<keyword evidence="3" id="KW-0378">Hydrolase</keyword>
<evidence type="ECO:0000313" key="9">
    <source>
        <dbReference type="Proteomes" id="UP000249524"/>
    </source>
</evidence>
<dbReference type="FunFam" id="3.90.230.10:FF:000009">
    <property type="entry name" value="xaa-Pro aminopeptidase 2"/>
    <property type="match status" value="1"/>
</dbReference>
<evidence type="ECO:0000256" key="2">
    <source>
        <dbReference type="ARBA" id="ARBA00022723"/>
    </source>
</evidence>
<evidence type="ECO:0000256" key="3">
    <source>
        <dbReference type="ARBA" id="ARBA00022801"/>
    </source>
</evidence>
<proteinExistence type="inferred from homology"/>
<evidence type="ECO:0000256" key="1">
    <source>
        <dbReference type="ARBA" id="ARBA00008766"/>
    </source>
</evidence>
<dbReference type="GO" id="GO:0046872">
    <property type="term" value="F:metal ion binding"/>
    <property type="evidence" value="ECO:0007669"/>
    <property type="project" value="UniProtKB-KW"/>
</dbReference>
<dbReference type="EMBL" id="QFYS01000003">
    <property type="protein sequence ID" value="RAK66619.1"/>
    <property type="molecule type" value="Genomic_DNA"/>
</dbReference>
<protein>
    <submittedName>
        <fullName evidence="8">Aminopeptidase P family protein</fullName>
    </submittedName>
</protein>
<keyword evidence="9" id="KW-1185">Reference proteome</keyword>
<dbReference type="AlphaFoldDB" id="A0A328BJ06"/>
<dbReference type="GO" id="GO:0070006">
    <property type="term" value="F:metalloaminopeptidase activity"/>
    <property type="evidence" value="ECO:0007669"/>
    <property type="project" value="InterPro"/>
</dbReference>
<evidence type="ECO:0000256" key="4">
    <source>
        <dbReference type="SAM" id="MobiDB-lite"/>
    </source>
</evidence>
<reference evidence="8 9" key="1">
    <citation type="submission" date="2018-05" db="EMBL/GenBank/DDBJ databases">
        <authorList>
            <person name="Lanie J.A."/>
            <person name="Ng W.-L."/>
            <person name="Kazmierczak K.M."/>
            <person name="Andrzejewski T.M."/>
            <person name="Davidsen T.M."/>
            <person name="Wayne K.J."/>
            <person name="Tettelin H."/>
            <person name="Glass J.I."/>
            <person name="Rusch D."/>
            <person name="Podicherti R."/>
            <person name="Tsui H.-C.T."/>
            <person name="Winkler M.E."/>
        </authorList>
    </citation>
    <scope>NUCLEOTIDE SEQUENCE [LARGE SCALE GENOMIC DNA]</scope>
    <source>
        <strain evidence="8 9">BUT-10</strain>
    </source>
</reference>
<dbReference type="InterPro" id="IPR036005">
    <property type="entry name" value="Creatinase/aminopeptidase-like"/>
</dbReference>
<feature type="compositionally biased region" description="Pro residues" evidence="4">
    <location>
        <begin position="161"/>
        <end position="170"/>
    </location>
</feature>
<evidence type="ECO:0000313" key="8">
    <source>
        <dbReference type="EMBL" id="RAK66619.1"/>
    </source>
</evidence>
<dbReference type="InterPro" id="IPR033740">
    <property type="entry name" value="Pept_M24B"/>
</dbReference>
<sequence>MRQTFDETTERAFGPRHVPLIRQAMAEQGLDGFLVPHEDEHQNEYLPAANDRLAWATGFTGSAGAAVILKDKAAVFVDGRYTLQVRDQVDSQMFEIRDLVEGGVPAYLEAAAGRGQRIGYDPRLHSPDALARLKEAAAKAGAELLPVNDNPLDRAWGKARPPQPTAPVVPHPAEYSGEDSAAKRARVGAAVGEKGADAAVLTAPSSIAWLFNIRGGDVIRSPLPLAQAILARDGTARLFIDPVKVTPELPAWLGNQVRLETPDDLPQALAELKGKAVLVDPAQSSAWYFDTLQAEGAKVIRGDDPCALPRACKNAVEIEGSRKAHARDGAAVTRFLHWLATEGQTNPPDEITAVSRLEAFREATGALKDLSFDTIAGAASNGAIVHYRPTERLNKRAEQGSLLLVDSGAQYLDGTTDITRTVAIGEPSQEMRERFTLVLKGNLALAAIRFPAGTTGSAIDVLARAALWMRGLDYDHGTGHGVGSYLGVHEGPQRISKAPNSVALKPGMILSNEPGYYKEGGYGIRIENLQVVTEATPIPGGERPMHGFETLTLAPIDRRLIVAEMLTADERAQLDAYHARVREVIGPQVEPEVRAWLNDVTRPI</sequence>
<comment type="similarity">
    <text evidence="1">Belongs to the peptidase M24B family.</text>
</comment>